<dbReference type="PANTHER" id="PTHR24347">
    <property type="entry name" value="SERINE/THREONINE-PROTEIN KINASE"/>
    <property type="match status" value="1"/>
</dbReference>
<reference evidence="4" key="1">
    <citation type="submission" date="2017-03" db="EMBL/GenBank/DDBJ databases">
        <authorList>
            <person name="Sharma R."/>
            <person name="Thines M."/>
        </authorList>
    </citation>
    <scope>NUCLEOTIDE SEQUENCE [LARGE SCALE GENOMIC DNA]</scope>
</reference>
<dbReference type="SMART" id="SM00220">
    <property type="entry name" value="S_TKc"/>
    <property type="match status" value="1"/>
</dbReference>
<dbReference type="Pfam" id="PF00069">
    <property type="entry name" value="Pkinase"/>
    <property type="match status" value="1"/>
</dbReference>
<dbReference type="PROSITE" id="PS00108">
    <property type="entry name" value="PROTEIN_KINASE_ST"/>
    <property type="match status" value="1"/>
</dbReference>
<feature type="compositionally biased region" description="Polar residues" evidence="1">
    <location>
        <begin position="518"/>
        <end position="527"/>
    </location>
</feature>
<feature type="compositionally biased region" description="Acidic residues" evidence="1">
    <location>
        <begin position="234"/>
        <end position="243"/>
    </location>
</feature>
<keyword evidence="3" id="KW-0808">Transferase</keyword>
<dbReference type="EMBL" id="FWEW01000866">
    <property type="protein sequence ID" value="SLM35969.1"/>
    <property type="molecule type" value="Genomic_DNA"/>
</dbReference>
<feature type="compositionally biased region" description="Low complexity" evidence="1">
    <location>
        <begin position="557"/>
        <end position="571"/>
    </location>
</feature>
<organism evidence="3 4">
    <name type="scientific">Lasallia pustulata</name>
    <dbReference type="NCBI Taxonomy" id="136370"/>
    <lineage>
        <taxon>Eukaryota</taxon>
        <taxon>Fungi</taxon>
        <taxon>Dikarya</taxon>
        <taxon>Ascomycota</taxon>
        <taxon>Pezizomycotina</taxon>
        <taxon>Lecanoromycetes</taxon>
        <taxon>OSLEUM clade</taxon>
        <taxon>Umbilicariomycetidae</taxon>
        <taxon>Umbilicariales</taxon>
        <taxon>Umbilicariaceae</taxon>
        <taxon>Lasallia</taxon>
    </lineage>
</organism>
<dbReference type="InterPro" id="IPR011009">
    <property type="entry name" value="Kinase-like_dom_sf"/>
</dbReference>
<dbReference type="GO" id="GO:0004672">
    <property type="term" value="F:protein kinase activity"/>
    <property type="evidence" value="ECO:0007669"/>
    <property type="project" value="InterPro"/>
</dbReference>
<dbReference type="SUPFAM" id="SSF56112">
    <property type="entry name" value="Protein kinase-like (PK-like)"/>
    <property type="match status" value="1"/>
</dbReference>
<dbReference type="InterPro" id="IPR000719">
    <property type="entry name" value="Prot_kinase_dom"/>
</dbReference>
<evidence type="ECO:0000259" key="2">
    <source>
        <dbReference type="PROSITE" id="PS50011"/>
    </source>
</evidence>
<sequence length="620" mass="68095">MAYFSRDASTFIKFQGWFETDAGVLLAMEYLKLGDLHRCVLEPLPEDEASLIIFQVAEGLKTMHSNGFTHRDLKPTNIFVVSKSPRWWIKIGDFGISKRVRDGLQTRMVGDYVAPEILNLLDEDEETSQDYTSAIDMWSLGCVAQWLLTRTTPFPNGRGLRRYCSGKASFPTDELSSRVASAEATDFVTSIMAIMPSKRLTAEEALQHPWLASSVDDSTSEDESIRAAKGPSDEQPEDPEEISSLDFDNAKPLVDDQESVQNQKPFEGLTKTDDSSAATNGFPPDPRAEGLDSQKITGLKVLLLKPLAMGDPQVPAGNVPATSQVPPRIAEPEWEEVKKFMQVNASGQTNLVANKTKEAENAKSRPQISKAIVAKSQDAKDKSPDVEAVYRESFRRFAAKESVEAKAKRLHSLQDTKEQKAGKLNDLKKFSQAFKLPTPVPKDLLPILSKDSSRQSEIAEQAQRDAAQGLSLSYKYGFEDPEPTLRRKPAPTTQTPSPASTHDSQRPRQPQAPRYTLRSGSLSQGPQDSPPEGGGEPVRTPWASQVVVKLPPENRSAPARLTPPAAALREPSATSVPSDIDSAVSEQTDAGKVLSRKQWRKRARQAAAQTNIPGNDPVTP</sequence>
<proteinExistence type="predicted"/>
<dbReference type="GO" id="GO:0005524">
    <property type="term" value="F:ATP binding"/>
    <property type="evidence" value="ECO:0007669"/>
    <property type="project" value="InterPro"/>
</dbReference>
<protein>
    <submittedName>
        <fullName evidence="3">Camk protein kinase</fullName>
    </submittedName>
</protein>
<evidence type="ECO:0000313" key="4">
    <source>
        <dbReference type="Proteomes" id="UP000192927"/>
    </source>
</evidence>
<dbReference type="Gene3D" id="1.10.510.10">
    <property type="entry name" value="Transferase(Phosphotransferase) domain 1"/>
    <property type="match status" value="1"/>
</dbReference>
<dbReference type="InterPro" id="IPR008271">
    <property type="entry name" value="Ser/Thr_kinase_AS"/>
</dbReference>
<keyword evidence="4" id="KW-1185">Reference proteome</keyword>
<dbReference type="Proteomes" id="UP000192927">
    <property type="component" value="Unassembled WGS sequence"/>
</dbReference>
<keyword evidence="3" id="KW-0418">Kinase</keyword>
<evidence type="ECO:0000256" key="1">
    <source>
        <dbReference type="SAM" id="MobiDB-lite"/>
    </source>
</evidence>
<name>A0A1W5CZB0_9LECA</name>
<feature type="domain" description="Protein kinase" evidence="2">
    <location>
        <begin position="1"/>
        <end position="211"/>
    </location>
</feature>
<feature type="compositionally biased region" description="Basic residues" evidence="1">
    <location>
        <begin position="594"/>
        <end position="604"/>
    </location>
</feature>
<feature type="region of interest" description="Disordered" evidence="1">
    <location>
        <begin position="211"/>
        <end position="294"/>
    </location>
</feature>
<dbReference type="PROSITE" id="PS50011">
    <property type="entry name" value="PROTEIN_KINASE_DOM"/>
    <property type="match status" value="1"/>
</dbReference>
<feature type="region of interest" description="Disordered" evidence="1">
    <location>
        <begin position="432"/>
        <end position="620"/>
    </location>
</feature>
<feature type="compositionally biased region" description="Low complexity" evidence="1">
    <location>
        <begin position="490"/>
        <end position="501"/>
    </location>
</feature>
<evidence type="ECO:0000313" key="3">
    <source>
        <dbReference type="EMBL" id="SLM35969.1"/>
    </source>
</evidence>
<dbReference type="AlphaFoldDB" id="A0A1W5CZB0"/>
<accession>A0A1W5CZB0</accession>